<reference evidence="1" key="1">
    <citation type="journal article" date="2014" name="Nat. Commun.">
        <title>The tobacco genome sequence and its comparison with those of tomato and potato.</title>
        <authorList>
            <person name="Sierro N."/>
            <person name="Battey J.N."/>
            <person name="Ouadi S."/>
            <person name="Bakaher N."/>
            <person name="Bovet L."/>
            <person name="Willig A."/>
            <person name="Goepfert S."/>
            <person name="Peitsch M.C."/>
            <person name="Ivanov N.V."/>
        </authorList>
    </citation>
    <scope>NUCLEOTIDE SEQUENCE [LARGE SCALE GENOMIC DNA]</scope>
</reference>
<accession>A0AC58RNX3</accession>
<name>A0AC58RNX3_TOBAC</name>
<dbReference type="RefSeq" id="XP_075074421.1">
    <property type="nucleotide sequence ID" value="XM_075218320.1"/>
</dbReference>
<gene>
    <name evidence="2" type="primary">LOC142162021</name>
</gene>
<keyword evidence="1" id="KW-1185">Reference proteome</keyword>
<organism evidence="1 2">
    <name type="scientific">Nicotiana tabacum</name>
    <name type="common">Common tobacco</name>
    <dbReference type="NCBI Taxonomy" id="4097"/>
    <lineage>
        <taxon>Eukaryota</taxon>
        <taxon>Viridiplantae</taxon>
        <taxon>Streptophyta</taxon>
        <taxon>Embryophyta</taxon>
        <taxon>Tracheophyta</taxon>
        <taxon>Spermatophyta</taxon>
        <taxon>Magnoliopsida</taxon>
        <taxon>eudicotyledons</taxon>
        <taxon>Gunneridae</taxon>
        <taxon>Pentapetalae</taxon>
        <taxon>asterids</taxon>
        <taxon>lamiids</taxon>
        <taxon>Solanales</taxon>
        <taxon>Solanaceae</taxon>
        <taxon>Nicotianoideae</taxon>
        <taxon>Nicotianeae</taxon>
        <taxon>Nicotiana</taxon>
    </lineage>
</organism>
<evidence type="ECO:0000313" key="2">
    <source>
        <dbReference type="RefSeq" id="XP_075074421.1"/>
    </source>
</evidence>
<evidence type="ECO:0000313" key="1">
    <source>
        <dbReference type="Proteomes" id="UP000790787"/>
    </source>
</evidence>
<protein>
    <submittedName>
        <fullName evidence="2">Uncharacterized protein LOC142162021</fullName>
    </submittedName>
</protein>
<dbReference type="Proteomes" id="UP000790787">
    <property type="component" value="Chromosome 7"/>
</dbReference>
<proteinExistence type="predicted"/>
<reference evidence="2" key="2">
    <citation type="submission" date="2025-08" db="UniProtKB">
        <authorList>
            <consortium name="RefSeq"/>
        </authorList>
    </citation>
    <scope>IDENTIFICATION</scope>
    <source>
        <tissue evidence="2">Leaf</tissue>
    </source>
</reference>
<sequence>MPHGQIQAQLSIIQVVKGIKKGEPVFVETIASLEEDKNFQEIVPPCIEKLLEENQDVMPEELPKHLPPRREVDHKIELEPGAKPPAFAPYRMAPPALEELKKQLKELLDAGHIFPSKAPVGTPVLFQKKKDGSLRLCRDYRALNKDKHPIAFESRKLNVTERRYTVQEKEMTAIKKLTPKQARWQEFLAEFDYALEYKPGKGNVVADALSQKAELTAITSVRWDIWEAIKEGMWHDPAAKQLIELANKGKTGRFWIEDDLLLTTGPSSLTSPPPSLLNPP</sequence>